<dbReference type="InterPro" id="IPR015867">
    <property type="entry name" value="N-reg_PII/ATP_PRibTrfase_C"/>
</dbReference>
<dbReference type="RefSeq" id="WP_055036904.1">
    <property type="nucleotide sequence ID" value="NZ_CP012946.1"/>
</dbReference>
<dbReference type="GO" id="GO:0010038">
    <property type="term" value="P:response to metal ion"/>
    <property type="evidence" value="ECO:0007669"/>
    <property type="project" value="InterPro"/>
</dbReference>
<dbReference type="PANTHER" id="PTHR23419:SF8">
    <property type="entry name" value="FI09726P"/>
    <property type="match status" value="1"/>
</dbReference>
<proteinExistence type="inferred from homology"/>
<dbReference type="InterPro" id="IPR004323">
    <property type="entry name" value="Ion_tolerance_CutA"/>
</dbReference>
<accession>A0A0N7IUD5</accession>
<dbReference type="KEGG" id="bvr:BVIR_1267"/>
<dbReference type="EMBL" id="LN907867">
    <property type="protein sequence ID" value="CUU41716.1"/>
    <property type="molecule type" value="Genomic_DNA"/>
</dbReference>
<dbReference type="AlphaFoldDB" id="A0A0N7IUD5"/>
<dbReference type="SUPFAM" id="SSF54913">
    <property type="entry name" value="GlnB-like"/>
    <property type="match status" value="1"/>
</dbReference>
<protein>
    <submittedName>
        <fullName evidence="2">Divalent-cation tolerance protein CutA</fullName>
    </submittedName>
</protein>
<dbReference type="STRING" id="1079.BVIR_1267"/>
<gene>
    <name evidence="2" type="primary">cutA</name>
    <name evidence="2" type="ORF">BVIRIDIS_07110</name>
</gene>
<dbReference type="GO" id="GO:0005507">
    <property type="term" value="F:copper ion binding"/>
    <property type="evidence" value="ECO:0007669"/>
    <property type="project" value="TreeGrafter"/>
</dbReference>
<keyword evidence="3" id="KW-1185">Reference proteome</keyword>
<dbReference type="Gene3D" id="3.30.70.120">
    <property type="match status" value="1"/>
</dbReference>
<evidence type="ECO:0000256" key="1">
    <source>
        <dbReference type="ARBA" id="ARBA00010169"/>
    </source>
</evidence>
<evidence type="ECO:0000313" key="3">
    <source>
        <dbReference type="Proteomes" id="UP000065734"/>
    </source>
</evidence>
<dbReference type="Proteomes" id="UP000065734">
    <property type="component" value="Chromosome I"/>
</dbReference>
<dbReference type="InterPro" id="IPR011322">
    <property type="entry name" value="N-reg_PII-like_a/b"/>
</dbReference>
<name>A0A0N7IUD5_BLAVI</name>
<evidence type="ECO:0000313" key="2">
    <source>
        <dbReference type="EMBL" id="CUU41716.1"/>
    </source>
</evidence>
<comment type="similarity">
    <text evidence="1">Belongs to the CutA family.</text>
</comment>
<dbReference type="OrthoDB" id="37622at2"/>
<sequence length="106" mass="11426">MEQAALVYTTWPSVVEAEAAGLALIEATLAACVNILPGMRSIYRWEGVVERAQETVMIVKTNTTRSDAVVAAVRARHPYKTPAIVVVPVTGGEPAYLAWIITETAE</sequence>
<reference evidence="3" key="1">
    <citation type="journal article" date="2016" name="Genome Announc.">
        <title>Revised genome sequence of the purple photosynthetic bacterium Blastochloris viridis.</title>
        <authorList>
            <person name="Liu L.N."/>
            <person name="Faulkner M."/>
            <person name="Liu X."/>
            <person name="Huang F."/>
            <person name="Darby A.C."/>
            <person name="Hall N."/>
        </authorList>
    </citation>
    <scope>NUCLEOTIDE SEQUENCE [LARGE SCALE GENOMIC DNA]</scope>
    <source>
        <strain evidence="3">ATCC 19567 / DSM 133 / F</strain>
    </source>
</reference>
<organism evidence="2 3">
    <name type="scientific">Blastochloris viridis</name>
    <name type="common">Rhodopseudomonas viridis</name>
    <dbReference type="NCBI Taxonomy" id="1079"/>
    <lineage>
        <taxon>Bacteria</taxon>
        <taxon>Pseudomonadati</taxon>
        <taxon>Pseudomonadota</taxon>
        <taxon>Alphaproteobacteria</taxon>
        <taxon>Hyphomicrobiales</taxon>
        <taxon>Blastochloridaceae</taxon>
        <taxon>Blastochloris</taxon>
    </lineage>
</organism>
<dbReference type="Pfam" id="PF03091">
    <property type="entry name" value="CutA1"/>
    <property type="match status" value="1"/>
</dbReference>
<dbReference type="PANTHER" id="PTHR23419">
    <property type="entry name" value="DIVALENT CATION TOLERANCE CUTA-RELATED"/>
    <property type="match status" value="1"/>
</dbReference>